<evidence type="ECO:0000256" key="1">
    <source>
        <dbReference type="SAM" id="Phobius"/>
    </source>
</evidence>
<dbReference type="InterPro" id="IPR032389">
    <property type="entry name" value="GspB_C"/>
</dbReference>
<dbReference type="STRING" id="445709.ABW99_12200"/>
<accession>A0A0U4DEX9</accession>
<dbReference type="Pfam" id="PF16537">
    <property type="entry name" value="T2SSB"/>
    <property type="match status" value="1"/>
</dbReference>
<dbReference type="SUPFAM" id="SSF49879">
    <property type="entry name" value="SMAD/FHA domain"/>
    <property type="match status" value="1"/>
</dbReference>
<name>A0A0U4DEX9_9BURK</name>
<dbReference type="CDD" id="cd00060">
    <property type="entry name" value="FHA"/>
    <property type="match status" value="1"/>
</dbReference>
<reference evidence="4" key="1">
    <citation type="submission" date="2015-06" db="EMBL/GenBank/DDBJ databases">
        <authorList>
            <person name="Hoefler B.C."/>
            <person name="Straight P.D."/>
        </authorList>
    </citation>
    <scope>NUCLEOTIDE SEQUENCE [LARGE SCALE GENOMIC DNA]</scope>
    <source>
        <strain evidence="4">DSM 25325</strain>
    </source>
</reference>
<dbReference type="InterPro" id="IPR000253">
    <property type="entry name" value="FHA_dom"/>
</dbReference>
<proteinExistence type="predicted"/>
<keyword evidence="1" id="KW-1133">Transmembrane helix</keyword>
<keyword evidence="1" id="KW-0812">Transmembrane</keyword>
<keyword evidence="1" id="KW-0472">Membrane</keyword>
<evidence type="ECO:0000259" key="2">
    <source>
        <dbReference type="PROSITE" id="PS50006"/>
    </source>
</evidence>
<organism evidence="3 4">
    <name type="scientific">Pandoraea thiooxydans</name>
    <dbReference type="NCBI Taxonomy" id="445709"/>
    <lineage>
        <taxon>Bacteria</taxon>
        <taxon>Pseudomonadati</taxon>
        <taxon>Pseudomonadota</taxon>
        <taxon>Betaproteobacteria</taxon>
        <taxon>Burkholderiales</taxon>
        <taxon>Burkholderiaceae</taxon>
        <taxon>Pandoraea</taxon>
    </lineage>
</organism>
<evidence type="ECO:0000313" key="3">
    <source>
        <dbReference type="EMBL" id="ALX34799.1"/>
    </source>
</evidence>
<dbReference type="PROSITE" id="PS50006">
    <property type="entry name" value="FHA_DOMAIN"/>
    <property type="match status" value="1"/>
</dbReference>
<gene>
    <name evidence="3" type="ORF">ABW99_12200</name>
</gene>
<dbReference type="KEGG" id="ptx:ABW99_12200"/>
<dbReference type="AlphaFoldDB" id="A0A0U4DEX9"/>
<dbReference type="Proteomes" id="UP000036700">
    <property type="component" value="Chromosome"/>
</dbReference>
<dbReference type="Gene3D" id="2.60.200.20">
    <property type="match status" value="1"/>
</dbReference>
<dbReference type="Pfam" id="PF16697">
    <property type="entry name" value="Yop-YscD_cpl"/>
    <property type="match status" value="1"/>
</dbReference>
<dbReference type="InterPro" id="IPR008984">
    <property type="entry name" value="SMAD_FHA_dom_sf"/>
</dbReference>
<evidence type="ECO:0000313" key="4">
    <source>
        <dbReference type="Proteomes" id="UP000036700"/>
    </source>
</evidence>
<protein>
    <recommendedName>
        <fullName evidence="2">FHA domain-containing protein</fullName>
    </recommendedName>
</protein>
<dbReference type="EMBL" id="CP011568">
    <property type="protein sequence ID" value="ALX34799.1"/>
    <property type="molecule type" value="Genomic_DNA"/>
</dbReference>
<feature type="domain" description="FHA" evidence="2">
    <location>
        <begin position="1"/>
        <end position="61"/>
    </location>
</feature>
<dbReference type="GO" id="GO:0015627">
    <property type="term" value="C:type II protein secretion system complex"/>
    <property type="evidence" value="ECO:0007669"/>
    <property type="project" value="InterPro"/>
</dbReference>
<sequence>MMGRSMSLSLGENWVGSSAECDVILPDRDVAARHLRLHVGHIAVSIQNATDAAATLNGEALGAGRRTLVPGDVVGAGSIRFGIQWAAPALAVPPEYEQAAVAAHSSPLLAWAAGVPGALARIDVRKWLLGVLIAWAVLALAAGGYYAVTHRGNAQWAGANQFERIRMVQQALTGYPELAVAPGDGGKLVVSGYLPTSGERDQVQHVIEPFGGVVLGKIYNVDKMVAEARQYFSDTPLSVSYGGHGKLVISGVAPPAGSAALAQRIRNFQHDAAPAAKVVDEVQYRGARGPVNLGSGAPLPEIVGVYQDDSGTRFIQTQNGEHYFEGAQMRDGLQIVSIAPDTVVFERGGQKIVWHIAGPGQP</sequence>
<dbReference type="InterPro" id="IPR032030">
    <property type="entry name" value="YscD_cytoplasmic_dom"/>
</dbReference>
<feature type="transmembrane region" description="Helical" evidence="1">
    <location>
        <begin position="127"/>
        <end position="148"/>
    </location>
</feature>
<keyword evidence="4" id="KW-1185">Reference proteome</keyword>